<protein>
    <submittedName>
        <fullName evidence="2">Uncharacterized protein</fullName>
    </submittedName>
</protein>
<accession>A0A914Z833</accession>
<proteinExistence type="predicted"/>
<sequence length="316" mass="36391">MQISPSIAIEFTSKSIAAFYENELYESINSSDNAIDFKTVETLKVFKTRLQELRLPEKVKGQKDTFWTIGIPDNTSQEARKLILKAVEDFRRQPPTPPNSDIAYIDGDEVSKTIPDSKDQLPPPPIRLINRSTAGAISYLQSLRDGERARHDSEYDIGPYLPDRHFMVIIIDEYFVYGAQFKTINGVVQHKKSYSFEKELFEKVIKRHENSDEEEEHRIRSLKSLWAVIISDGIQAKNKNKFSKMSVVFTYNTKSYIIKNSEFDPIPEEFVYSPADKFSHFPSINGNAYQWPHPEKFILKGINVKSRMLAGDADMH</sequence>
<keyword evidence="1" id="KW-1185">Reference proteome</keyword>
<dbReference type="AlphaFoldDB" id="A0A914Z833"/>
<dbReference type="WBParaSite" id="PSU_v2.g8060.t1">
    <property type="protein sequence ID" value="PSU_v2.g8060.t1"/>
    <property type="gene ID" value="PSU_v2.g8060"/>
</dbReference>
<organism evidence="1 2">
    <name type="scientific">Panagrolaimus superbus</name>
    <dbReference type="NCBI Taxonomy" id="310955"/>
    <lineage>
        <taxon>Eukaryota</taxon>
        <taxon>Metazoa</taxon>
        <taxon>Ecdysozoa</taxon>
        <taxon>Nematoda</taxon>
        <taxon>Chromadorea</taxon>
        <taxon>Rhabditida</taxon>
        <taxon>Tylenchina</taxon>
        <taxon>Panagrolaimomorpha</taxon>
        <taxon>Panagrolaimoidea</taxon>
        <taxon>Panagrolaimidae</taxon>
        <taxon>Panagrolaimus</taxon>
    </lineage>
</organism>
<name>A0A914Z833_9BILA</name>
<dbReference type="Proteomes" id="UP000887577">
    <property type="component" value="Unplaced"/>
</dbReference>
<evidence type="ECO:0000313" key="1">
    <source>
        <dbReference type="Proteomes" id="UP000887577"/>
    </source>
</evidence>
<reference evidence="2" key="1">
    <citation type="submission" date="2022-11" db="UniProtKB">
        <authorList>
            <consortium name="WormBaseParasite"/>
        </authorList>
    </citation>
    <scope>IDENTIFICATION</scope>
</reference>
<evidence type="ECO:0000313" key="2">
    <source>
        <dbReference type="WBParaSite" id="PSU_v2.g8060.t1"/>
    </source>
</evidence>